<dbReference type="EMBL" id="JAUEPS010000001">
    <property type="protein sequence ID" value="KAK0470142.1"/>
    <property type="molecule type" value="Genomic_DNA"/>
</dbReference>
<dbReference type="Proteomes" id="UP001175211">
    <property type="component" value="Unassembled WGS sequence"/>
</dbReference>
<keyword evidence="2" id="KW-1185">Reference proteome</keyword>
<reference evidence="1" key="1">
    <citation type="submission" date="2023-06" db="EMBL/GenBank/DDBJ databases">
        <authorList>
            <consortium name="Lawrence Berkeley National Laboratory"/>
            <person name="Ahrendt S."/>
            <person name="Sahu N."/>
            <person name="Indic B."/>
            <person name="Wong-Bajracharya J."/>
            <person name="Merenyi Z."/>
            <person name="Ke H.-M."/>
            <person name="Monk M."/>
            <person name="Kocsube S."/>
            <person name="Drula E."/>
            <person name="Lipzen A."/>
            <person name="Balint B."/>
            <person name="Henrissat B."/>
            <person name="Andreopoulos B."/>
            <person name="Martin F.M."/>
            <person name="Harder C.B."/>
            <person name="Rigling D."/>
            <person name="Ford K.L."/>
            <person name="Foster G.D."/>
            <person name="Pangilinan J."/>
            <person name="Papanicolaou A."/>
            <person name="Barry K."/>
            <person name="LaButti K."/>
            <person name="Viragh M."/>
            <person name="Koriabine M."/>
            <person name="Yan M."/>
            <person name="Riley R."/>
            <person name="Champramary S."/>
            <person name="Plett K.L."/>
            <person name="Tsai I.J."/>
            <person name="Slot J."/>
            <person name="Sipos G."/>
            <person name="Plett J."/>
            <person name="Nagy L.G."/>
            <person name="Grigoriev I.V."/>
        </authorList>
    </citation>
    <scope>NUCLEOTIDE SEQUENCE</scope>
    <source>
        <strain evidence="1">CCBAS 213</strain>
    </source>
</reference>
<comment type="caution">
    <text evidence="1">The sequence shown here is derived from an EMBL/GenBank/DDBJ whole genome shotgun (WGS) entry which is preliminary data.</text>
</comment>
<organism evidence="1 2">
    <name type="scientific">Armillaria tabescens</name>
    <name type="common">Ringless honey mushroom</name>
    <name type="synonym">Agaricus tabescens</name>
    <dbReference type="NCBI Taxonomy" id="1929756"/>
    <lineage>
        <taxon>Eukaryota</taxon>
        <taxon>Fungi</taxon>
        <taxon>Dikarya</taxon>
        <taxon>Basidiomycota</taxon>
        <taxon>Agaricomycotina</taxon>
        <taxon>Agaricomycetes</taxon>
        <taxon>Agaricomycetidae</taxon>
        <taxon>Agaricales</taxon>
        <taxon>Marasmiineae</taxon>
        <taxon>Physalacriaceae</taxon>
        <taxon>Desarmillaria</taxon>
    </lineage>
</organism>
<dbReference type="AlphaFoldDB" id="A0AA39TU13"/>
<protein>
    <submittedName>
        <fullName evidence="1">Uncharacterized protein</fullName>
    </submittedName>
</protein>
<accession>A0AA39TU13</accession>
<evidence type="ECO:0000313" key="1">
    <source>
        <dbReference type="EMBL" id="KAK0470142.1"/>
    </source>
</evidence>
<name>A0AA39TU13_ARMTA</name>
<gene>
    <name evidence="1" type="ORF">EV420DRAFT_92456</name>
</gene>
<proteinExistence type="predicted"/>
<evidence type="ECO:0000313" key="2">
    <source>
        <dbReference type="Proteomes" id="UP001175211"/>
    </source>
</evidence>
<sequence length="83" mass="9727">MDRNIRFKRLISWIFLFVCAGRTTLPGLDKYRKTQLKRISITCNEDANVTARQFAKMKVQSFCWILCRLESASRVLYRPAALP</sequence>
<dbReference type="GeneID" id="85367552"/>
<dbReference type="RefSeq" id="XP_060339935.1">
    <property type="nucleotide sequence ID" value="XM_060484004.1"/>
</dbReference>